<dbReference type="InterPro" id="IPR011051">
    <property type="entry name" value="RmlC_Cupin_sf"/>
</dbReference>
<dbReference type="PANTHER" id="PTHR46797:SF20">
    <property type="entry name" value="BLR4304 PROTEIN"/>
    <property type="match status" value="1"/>
</dbReference>
<dbReference type="AlphaFoldDB" id="A0A2K9NH59"/>
<dbReference type="InterPro" id="IPR050807">
    <property type="entry name" value="TransReg_Diox_bact_type"/>
</dbReference>
<dbReference type="GO" id="GO:0003677">
    <property type="term" value="F:DNA binding"/>
    <property type="evidence" value="ECO:0007669"/>
    <property type="project" value="UniProtKB-KW"/>
</dbReference>
<dbReference type="CDD" id="cd00093">
    <property type="entry name" value="HTH_XRE"/>
    <property type="match status" value="1"/>
</dbReference>
<dbReference type="InterPro" id="IPR014710">
    <property type="entry name" value="RmlC-like_jellyroll"/>
</dbReference>
<dbReference type="GO" id="GO:0005829">
    <property type="term" value="C:cytosol"/>
    <property type="evidence" value="ECO:0007669"/>
    <property type="project" value="TreeGrafter"/>
</dbReference>
<dbReference type="Gene3D" id="2.60.120.10">
    <property type="entry name" value="Jelly Rolls"/>
    <property type="match status" value="1"/>
</dbReference>
<protein>
    <submittedName>
        <fullName evidence="2">Transcriptional regulator</fullName>
    </submittedName>
</protein>
<dbReference type="InterPro" id="IPR001387">
    <property type="entry name" value="Cro/C1-type_HTH"/>
</dbReference>
<keyword evidence="3" id="KW-1185">Reference proteome</keyword>
<organism evidence="2 3">
    <name type="scientific">Niveispirillum cyanobacteriorum</name>
    <dbReference type="NCBI Taxonomy" id="1612173"/>
    <lineage>
        <taxon>Bacteria</taxon>
        <taxon>Pseudomonadati</taxon>
        <taxon>Pseudomonadota</taxon>
        <taxon>Alphaproteobacteria</taxon>
        <taxon>Rhodospirillales</taxon>
        <taxon>Azospirillaceae</taxon>
        <taxon>Niveispirillum</taxon>
    </lineage>
</organism>
<dbReference type="EMBL" id="CP025612">
    <property type="protein sequence ID" value="AUN32412.1"/>
    <property type="molecule type" value="Genomic_DNA"/>
</dbReference>
<evidence type="ECO:0000313" key="2">
    <source>
        <dbReference type="EMBL" id="AUN32412.1"/>
    </source>
</evidence>
<gene>
    <name evidence="2" type="ORF">C0V82_18755</name>
</gene>
<dbReference type="SUPFAM" id="SSF47413">
    <property type="entry name" value="lambda repressor-like DNA-binding domains"/>
    <property type="match status" value="1"/>
</dbReference>
<dbReference type="Proteomes" id="UP000234752">
    <property type="component" value="Chromosome eg_2"/>
</dbReference>
<evidence type="ECO:0000256" key="1">
    <source>
        <dbReference type="ARBA" id="ARBA00023125"/>
    </source>
</evidence>
<dbReference type="RefSeq" id="WP_102113950.1">
    <property type="nucleotide sequence ID" value="NZ_BMGN01000007.1"/>
</dbReference>
<keyword evidence="1" id="KW-0238">DNA-binding</keyword>
<dbReference type="CDD" id="cd02209">
    <property type="entry name" value="cupin_XRE_C"/>
    <property type="match status" value="1"/>
</dbReference>
<dbReference type="KEGG" id="ncb:C0V82_18755"/>
<reference evidence="2 3" key="1">
    <citation type="submission" date="2017-12" db="EMBL/GenBank/DDBJ databases">
        <title>Genomes of bacteria within cyanobacterial aggregates.</title>
        <authorList>
            <person name="Cai H."/>
        </authorList>
    </citation>
    <scope>NUCLEOTIDE SEQUENCE [LARGE SCALE GENOMIC DNA]</scope>
    <source>
        <strain evidence="2 3">TH16</strain>
    </source>
</reference>
<proteinExistence type="predicted"/>
<sequence length="223" mass="24500">MTRRAPIGKALRRLRLQNDWTLADVAERTGLAVSTLSKVENDRMSLTFDKIVSLCEGLGVDIGTLFTGDPAPAAEPVVQSSSPVAMMTRRSVDRGGGEDAEVPTKNYRHRYLNTDITHKKMIPILVEHRARTMEEFGSLVRHPGEEFIYVMEGAIEVHTEFYAPTIVKAGESIYLDSTMGHAYLAASDGPCRTLSVCSSPEPALARALMVNEPTVSLKKPEKV</sequence>
<dbReference type="Pfam" id="PF01381">
    <property type="entry name" value="HTH_3"/>
    <property type="match status" value="1"/>
</dbReference>
<dbReference type="Pfam" id="PF07883">
    <property type="entry name" value="Cupin_2"/>
    <property type="match status" value="1"/>
</dbReference>
<dbReference type="InterPro" id="IPR013096">
    <property type="entry name" value="Cupin_2"/>
</dbReference>
<dbReference type="SMART" id="SM00530">
    <property type="entry name" value="HTH_XRE"/>
    <property type="match status" value="1"/>
</dbReference>
<dbReference type="SUPFAM" id="SSF51182">
    <property type="entry name" value="RmlC-like cupins"/>
    <property type="match status" value="1"/>
</dbReference>
<dbReference type="GO" id="GO:0003700">
    <property type="term" value="F:DNA-binding transcription factor activity"/>
    <property type="evidence" value="ECO:0007669"/>
    <property type="project" value="TreeGrafter"/>
</dbReference>
<dbReference type="PANTHER" id="PTHR46797">
    <property type="entry name" value="HTH-TYPE TRANSCRIPTIONAL REGULATOR"/>
    <property type="match status" value="1"/>
</dbReference>
<accession>A0A2K9NH59</accession>
<evidence type="ECO:0000313" key="3">
    <source>
        <dbReference type="Proteomes" id="UP000234752"/>
    </source>
</evidence>
<name>A0A2K9NH59_9PROT</name>
<dbReference type="Gene3D" id="1.10.260.40">
    <property type="entry name" value="lambda repressor-like DNA-binding domains"/>
    <property type="match status" value="1"/>
</dbReference>
<dbReference type="PROSITE" id="PS50943">
    <property type="entry name" value="HTH_CROC1"/>
    <property type="match status" value="1"/>
</dbReference>
<dbReference type="InterPro" id="IPR010982">
    <property type="entry name" value="Lambda_DNA-bd_dom_sf"/>
</dbReference>
<dbReference type="OrthoDB" id="9805356at2"/>